<keyword evidence="1" id="KW-0812">Transmembrane</keyword>
<evidence type="ECO:0000256" key="1">
    <source>
        <dbReference type="SAM" id="Phobius"/>
    </source>
</evidence>
<dbReference type="EMBL" id="RXZH01000019">
    <property type="protein sequence ID" value="RTZ13556.1"/>
    <property type="molecule type" value="Genomic_DNA"/>
</dbReference>
<protein>
    <recommendedName>
        <fullName evidence="4">DUF2489 domain-containing protein</fullName>
    </recommendedName>
</protein>
<evidence type="ECO:0008006" key="4">
    <source>
        <dbReference type="Google" id="ProtNLM"/>
    </source>
</evidence>
<evidence type="ECO:0000313" key="2">
    <source>
        <dbReference type="EMBL" id="RTZ13556.1"/>
    </source>
</evidence>
<reference evidence="2 3" key="1">
    <citation type="submission" date="2018-12" db="EMBL/GenBank/DDBJ databases">
        <title>Vibrio sp. isolated from China Sea.</title>
        <authorList>
            <person name="Li Y."/>
        </authorList>
    </citation>
    <scope>NUCLEOTIDE SEQUENCE [LARGE SCALE GENOMIC DNA]</scope>
    <source>
        <strain evidence="2 3">BEI207</strain>
    </source>
</reference>
<accession>A0A3S0MG29</accession>
<keyword evidence="1" id="KW-1133">Transmembrane helix</keyword>
<dbReference type="RefSeq" id="WP_126575975.1">
    <property type="nucleotide sequence ID" value="NZ_RXZH01000019.1"/>
</dbReference>
<keyword evidence="1" id="KW-0472">Membrane</keyword>
<dbReference type="Proteomes" id="UP000268973">
    <property type="component" value="Unassembled WGS sequence"/>
</dbReference>
<organism evidence="2 3">
    <name type="scientific">Vibrio aquaticus</name>
    <dbReference type="NCBI Taxonomy" id="2496559"/>
    <lineage>
        <taxon>Bacteria</taxon>
        <taxon>Pseudomonadati</taxon>
        <taxon>Pseudomonadota</taxon>
        <taxon>Gammaproteobacteria</taxon>
        <taxon>Vibrionales</taxon>
        <taxon>Vibrionaceae</taxon>
        <taxon>Vibrio</taxon>
    </lineage>
</organism>
<keyword evidence="3" id="KW-1185">Reference proteome</keyword>
<proteinExistence type="predicted"/>
<name>A0A3S0MG29_9VIBR</name>
<sequence>MEEKVTIELAPIIGASIAAIATLLGVSIANWFNSRQLQQNHDLSVARYQVETKTAKSEELYLSLFQWHKDLSSIYILHLRYFVGELDYEQVQTILNERFSNTVGTINKIEMLVNVHFPEYKSDLASVHSARKSLAKYLDARAPEKLSKHEFVVEQQSFDTACNEMLERIAQGVSQL</sequence>
<dbReference type="AlphaFoldDB" id="A0A3S0MG29"/>
<dbReference type="OrthoDB" id="7065041at2"/>
<evidence type="ECO:0000313" key="3">
    <source>
        <dbReference type="Proteomes" id="UP000268973"/>
    </source>
</evidence>
<gene>
    <name evidence="2" type="ORF">EJ063_19620</name>
</gene>
<comment type="caution">
    <text evidence="2">The sequence shown here is derived from an EMBL/GenBank/DDBJ whole genome shotgun (WGS) entry which is preliminary data.</text>
</comment>
<feature type="transmembrane region" description="Helical" evidence="1">
    <location>
        <begin position="12"/>
        <end position="32"/>
    </location>
</feature>